<feature type="compositionally biased region" description="Basic and acidic residues" evidence="1">
    <location>
        <begin position="377"/>
        <end position="390"/>
    </location>
</feature>
<feature type="compositionally biased region" description="Low complexity" evidence="1">
    <location>
        <begin position="58"/>
        <end position="71"/>
    </location>
</feature>
<protein>
    <submittedName>
        <fullName evidence="3">Uncharacterized protein</fullName>
    </submittedName>
</protein>
<gene>
    <name evidence="3" type="ORF">VKT23_018694</name>
</gene>
<dbReference type="Proteomes" id="UP001498398">
    <property type="component" value="Unassembled WGS sequence"/>
</dbReference>
<keyword evidence="2" id="KW-0732">Signal</keyword>
<evidence type="ECO:0000256" key="1">
    <source>
        <dbReference type="SAM" id="MobiDB-lite"/>
    </source>
</evidence>
<evidence type="ECO:0000313" key="4">
    <source>
        <dbReference type="Proteomes" id="UP001498398"/>
    </source>
</evidence>
<feature type="region of interest" description="Disordered" evidence="1">
    <location>
        <begin position="361"/>
        <end position="390"/>
    </location>
</feature>
<evidence type="ECO:0000313" key="3">
    <source>
        <dbReference type="EMBL" id="KAK7437253.1"/>
    </source>
</evidence>
<organism evidence="3 4">
    <name type="scientific">Marasmiellus scandens</name>
    <dbReference type="NCBI Taxonomy" id="2682957"/>
    <lineage>
        <taxon>Eukaryota</taxon>
        <taxon>Fungi</taxon>
        <taxon>Dikarya</taxon>
        <taxon>Basidiomycota</taxon>
        <taxon>Agaricomycotina</taxon>
        <taxon>Agaricomycetes</taxon>
        <taxon>Agaricomycetidae</taxon>
        <taxon>Agaricales</taxon>
        <taxon>Marasmiineae</taxon>
        <taxon>Omphalotaceae</taxon>
        <taxon>Marasmiellus</taxon>
    </lineage>
</organism>
<sequence>MLYSTTLLQLLLLLSACSVYAAPATPENGSLSSSNNPGSQKRPSTGTAPTTSKDKSSSQKSGSQRQPAGSDTDGKSTGGSNSVAGDTTTAKKKWDFPYMLISPSTNRSPRGGDIQDRVTWAPDKKQFVMYVKIGDASWSEETGEVKDDDDDDANNGGSDDNSTNNPKDSMNKPDDSKGKPDDPKGDSKSQPGNSGASKGNGRPKKGKKKDTQTPSTRIKRVPKIQKQGPSLSSREANYVTHNPAFIYTASDKTKVPYTTKTNSRPGKKLQNEVFKGYNIEDASKTTGQAKIFQVPSLRKGKFTVGFWKNCSDNNDIKEAVNCAAYVREKMWKSFTTTDFSDDNSEERKKWVENAKETLKMATSGKCTTSGSGDSDPPADKPTKGEDQKAS</sequence>
<name>A0ABR1IQT4_9AGAR</name>
<feature type="compositionally biased region" description="Low complexity" evidence="1">
    <location>
        <begin position="28"/>
        <end position="39"/>
    </location>
</feature>
<feature type="signal peptide" evidence="2">
    <location>
        <begin position="1"/>
        <end position="21"/>
    </location>
</feature>
<proteinExistence type="predicted"/>
<evidence type="ECO:0000256" key="2">
    <source>
        <dbReference type="SAM" id="SignalP"/>
    </source>
</evidence>
<feature type="compositionally biased region" description="Polar residues" evidence="1">
    <location>
        <begin position="41"/>
        <end position="51"/>
    </location>
</feature>
<feature type="compositionally biased region" description="Basic and acidic residues" evidence="1">
    <location>
        <begin position="169"/>
        <end position="187"/>
    </location>
</feature>
<accession>A0ABR1IQT4</accession>
<feature type="chain" id="PRO_5046498244" evidence="2">
    <location>
        <begin position="22"/>
        <end position="390"/>
    </location>
</feature>
<comment type="caution">
    <text evidence="3">The sequence shown here is derived from an EMBL/GenBank/DDBJ whole genome shotgun (WGS) entry which is preliminary data.</text>
</comment>
<reference evidence="3 4" key="1">
    <citation type="submission" date="2024-01" db="EMBL/GenBank/DDBJ databases">
        <title>A draft genome for the cacao thread blight pathogen Marasmiellus scandens.</title>
        <authorList>
            <person name="Baruah I.K."/>
            <person name="Leung J."/>
            <person name="Bukari Y."/>
            <person name="Amoako-Attah I."/>
            <person name="Meinhardt L.W."/>
            <person name="Bailey B.A."/>
            <person name="Cohen S.P."/>
        </authorList>
    </citation>
    <scope>NUCLEOTIDE SEQUENCE [LARGE SCALE GENOMIC DNA]</scope>
    <source>
        <strain evidence="3 4">GH-19</strain>
    </source>
</reference>
<feature type="region of interest" description="Disordered" evidence="1">
    <location>
        <begin position="24"/>
        <end position="118"/>
    </location>
</feature>
<dbReference type="EMBL" id="JBANRG010000087">
    <property type="protein sequence ID" value="KAK7437253.1"/>
    <property type="molecule type" value="Genomic_DNA"/>
</dbReference>
<feature type="compositionally biased region" description="Low complexity" evidence="1">
    <location>
        <begin position="154"/>
        <end position="165"/>
    </location>
</feature>
<feature type="region of interest" description="Disordered" evidence="1">
    <location>
        <begin position="135"/>
        <end position="236"/>
    </location>
</feature>
<keyword evidence="4" id="KW-1185">Reference proteome</keyword>